<dbReference type="Pfam" id="PF14559">
    <property type="entry name" value="TPR_19"/>
    <property type="match status" value="1"/>
</dbReference>
<proteinExistence type="predicted"/>
<feature type="repeat" description="TPR" evidence="2">
    <location>
        <begin position="105"/>
        <end position="138"/>
    </location>
</feature>
<evidence type="ECO:0000256" key="1">
    <source>
        <dbReference type="ARBA" id="ARBA00022679"/>
    </source>
</evidence>
<dbReference type="EMBL" id="LLZS01000008">
    <property type="protein sequence ID" value="KUR70801.1"/>
    <property type="molecule type" value="Genomic_DNA"/>
</dbReference>
<comment type="caution">
    <text evidence="3">The sequence shown here is derived from an EMBL/GenBank/DDBJ whole genome shotgun (WGS) entry which is preliminary data.</text>
</comment>
<dbReference type="RefSeq" id="WP_067911567.1">
    <property type="nucleotide sequence ID" value="NZ_KQ954245.1"/>
</dbReference>
<name>A0A117UTW5_9SPHN</name>
<dbReference type="PANTHER" id="PTHR12788">
    <property type="entry name" value="PROTEIN-TYROSINE SULFOTRANSFERASE 2"/>
    <property type="match status" value="1"/>
</dbReference>
<dbReference type="STRING" id="1117702.AQZ52_13265"/>
<dbReference type="InterPro" id="IPR011990">
    <property type="entry name" value="TPR-like_helical_dom_sf"/>
</dbReference>
<gene>
    <name evidence="3" type="ORF">AQZ52_13265</name>
</gene>
<dbReference type="AlphaFoldDB" id="A0A117UTW5"/>
<dbReference type="SUPFAM" id="SSF52540">
    <property type="entry name" value="P-loop containing nucleoside triphosphate hydrolases"/>
    <property type="match status" value="1"/>
</dbReference>
<dbReference type="SUPFAM" id="SSF48452">
    <property type="entry name" value="TPR-like"/>
    <property type="match status" value="1"/>
</dbReference>
<protein>
    <submittedName>
        <fullName evidence="3">Sulfotransferase</fullName>
    </submittedName>
</protein>
<keyword evidence="2" id="KW-0802">TPR repeat</keyword>
<dbReference type="Gene3D" id="3.40.50.300">
    <property type="entry name" value="P-loop containing nucleotide triphosphate hydrolases"/>
    <property type="match status" value="1"/>
</dbReference>
<feature type="repeat" description="TPR" evidence="2">
    <location>
        <begin position="38"/>
        <end position="71"/>
    </location>
</feature>
<organism evidence="3 4">
    <name type="scientific">Novosphingobium fuchskuhlense</name>
    <dbReference type="NCBI Taxonomy" id="1117702"/>
    <lineage>
        <taxon>Bacteria</taxon>
        <taxon>Pseudomonadati</taxon>
        <taxon>Pseudomonadota</taxon>
        <taxon>Alphaproteobacteria</taxon>
        <taxon>Sphingomonadales</taxon>
        <taxon>Sphingomonadaceae</taxon>
        <taxon>Novosphingobium</taxon>
    </lineage>
</organism>
<dbReference type="InterPro" id="IPR019734">
    <property type="entry name" value="TPR_rpt"/>
</dbReference>
<dbReference type="GO" id="GO:0008476">
    <property type="term" value="F:protein-tyrosine sulfotransferase activity"/>
    <property type="evidence" value="ECO:0007669"/>
    <property type="project" value="InterPro"/>
</dbReference>
<dbReference type="InterPro" id="IPR027417">
    <property type="entry name" value="P-loop_NTPase"/>
</dbReference>
<sequence length="524" mass="57244">MKAEPARIAAVRRALGRGDLAAAEQLAAGVVAAFPEDAEGRFLLGMARAEAGRVSAAIADIARAVELEPHGSYRAQLARLQVMMRQDSAAAATLTAAESALPDDALGRDTMGCVYARLGEHAASVPHFREAVRLAPGNVSFRYNLAAALNFIGDVDGADAEAEALLAIAPDYAKAHHLLAGLRKHTPARHHVDRLAATLARAREPDARLLLGYALAKELEDIGEQQAAFARLAEANAEHRARLPYTFARDSANFDAIERTWPHLAEVPVERAPRDAPIFVIGMPRTGTTLVDRILSSHPAVRSAGELQAMPLAVKMAAGTGSRVVLDPETIEQAAHADLGAIGRDYMARALSHAGAREQGRFVDKFPGNFHYAGFIARALPEARIVCLRRHPLDTVLANFRNLFAISSRYYDYSYDLMDIARYYARFDRLMAFWREALPGRILEVGYEDLVADQEGRTRALLVHCGLDWDEACLDFHRNTAPVSTPSAAQVRRPIYTDSVARWKTHRDALAPVIAFFEDQGIPI</sequence>
<dbReference type="Proteomes" id="UP000058012">
    <property type="component" value="Unassembled WGS sequence"/>
</dbReference>
<dbReference type="InterPro" id="IPR026634">
    <property type="entry name" value="TPST-like"/>
</dbReference>
<evidence type="ECO:0000313" key="3">
    <source>
        <dbReference type="EMBL" id="KUR70801.1"/>
    </source>
</evidence>
<dbReference type="Gene3D" id="1.25.40.10">
    <property type="entry name" value="Tetratricopeptide repeat domain"/>
    <property type="match status" value="2"/>
</dbReference>
<keyword evidence="1 3" id="KW-0808">Transferase</keyword>
<evidence type="ECO:0000256" key="2">
    <source>
        <dbReference type="PROSITE-ProRule" id="PRU00339"/>
    </source>
</evidence>
<evidence type="ECO:0000313" key="4">
    <source>
        <dbReference type="Proteomes" id="UP000058012"/>
    </source>
</evidence>
<dbReference type="SMART" id="SM00028">
    <property type="entry name" value="TPR"/>
    <property type="match status" value="3"/>
</dbReference>
<dbReference type="Pfam" id="PF13469">
    <property type="entry name" value="Sulfotransfer_3"/>
    <property type="match status" value="1"/>
</dbReference>
<dbReference type="PROSITE" id="PS50005">
    <property type="entry name" value="TPR"/>
    <property type="match status" value="2"/>
</dbReference>
<keyword evidence="4" id="KW-1185">Reference proteome</keyword>
<accession>A0A117UTW5</accession>
<dbReference type="PANTHER" id="PTHR12788:SF10">
    <property type="entry name" value="PROTEIN-TYROSINE SULFOTRANSFERASE"/>
    <property type="match status" value="1"/>
</dbReference>
<reference evidence="3 4" key="1">
    <citation type="submission" date="2015-10" db="EMBL/GenBank/DDBJ databases">
        <title>Draft genome sequence of Novosphingobium fuchskuhlense DSM 25065 isolated from a surface water sample of the southwest basin of Lake Grosse Fuchskuhle.</title>
        <authorList>
            <person name="Ruckert C."/>
            <person name="Winkler A."/>
            <person name="Glaeser J."/>
            <person name="Grossart H.-P."/>
            <person name="Kalinowski J."/>
            <person name="Glaeser S."/>
        </authorList>
    </citation>
    <scope>NUCLEOTIDE SEQUENCE [LARGE SCALE GENOMIC DNA]</scope>
    <source>
        <strain evidence="3 4">FNE08-7</strain>
    </source>
</reference>